<dbReference type="AlphaFoldDB" id="A0A843TKY4"/>
<sequence>MGRYMRKAKITGEVVVMEVSHQSSWGVRTRARTLALQRDASPPPAPAPTAPGTDSGSYIQLRSRRLEKPLAVPSRTTGTREGGPRAGATAKAPQPKSPRRGAASVNSGPVSGPASKGGSREGGREEQFSETSLGNDDVEASFGENVLESEASDSRNVRETTPCSLIRDSESTGTPGSSTRSRPTSSRRAQIISCRNLPTTDEMEGFFVGPEQLQQRTFIEKYAVTHLYFPYSFPLILYNFDPVNDCPLPGRYDWVKLHS</sequence>
<feature type="region of interest" description="Disordered" evidence="1">
    <location>
        <begin position="35"/>
        <end position="189"/>
    </location>
</feature>
<dbReference type="Proteomes" id="UP000652761">
    <property type="component" value="Unassembled WGS sequence"/>
</dbReference>
<dbReference type="GO" id="GO:0004861">
    <property type="term" value="F:cyclin-dependent protein serine/threonine kinase inhibitor activity"/>
    <property type="evidence" value="ECO:0007669"/>
    <property type="project" value="InterPro"/>
</dbReference>
<dbReference type="PANTHER" id="PTHR46776">
    <property type="entry name" value="CYCLIN-DEPENDENT KINASE INHIBITOR 4-RELATED"/>
    <property type="match status" value="1"/>
</dbReference>
<dbReference type="Pfam" id="PF02234">
    <property type="entry name" value="CDI"/>
    <property type="match status" value="1"/>
</dbReference>
<protein>
    <recommendedName>
        <fullName evidence="2">Cyclin-dependent kinase inhibitor domain-containing protein</fullName>
    </recommendedName>
</protein>
<evidence type="ECO:0000313" key="3">
    <source>
        <dbReference type="EMBL" id="MQL71675.1"/>
    </source>
</evidence>
<comment type="caution">
    <text evidence="3">The sequence shown here is derived from an EMBL/GenBank/DDBJ whole genome shotgun (WGS) entry which is preliminary data.</text>
</comment>
<accession>A0A843TKY4</accession>
<gene>
    <name evidence="3" type="ORF">Taro_003994</name>
</gene>
<dbReference type="GO" id="GO:0005634">
    <property type="term" value="C:nucleus"/>
    <property type="evidence" value="ECO:0007669"/>
    <property type="project" value="InterPro"/>
</dbReference>
<feature type="compositionally biased region" description="Low complexity" evidence="1">
    <location>
        <begin position="171"/>
        <end position="188"/>
    </location>
</feature>
<proteinExistence type="predicted"/>
<name>A0A843TKY4_COLES</name>
<feature type="domain" description="Cyclin-dependent kinase inhibitor" evidence="2">
    <location>
        <begin position="238"/>
        <end position="257"/>
    </location>
</feature>
<dbReference type="EMBL" id="NMUH01000106">
    <property type="protein sequence ID" value="MQL71675.1"/>
    <property type="molecule type" value="Genomic_DNA"/>
</dbReference>
<dbReference type="OrthoDB" id="6373236at2759"/>
<keyword evidence="4" id="KW-1185">Reference proteome</keyword>
<feature type="compositionally biased region" description="Basic and acidic residues" evidence="1">
    <location>
        <begin position="118"/>
        <end position="127"/>
    </location>
</feature>
<organism evidence="3 4">
    <name type="scientific">Colocasia esculenta</name>
    <name type="common">Wild taro</name>
    <name type="synonym">Arum esculentum</name>
    <dbReference type="NCBI Taxonomy" id="4460"/>
    <lineage>
        <taxon>Eukaryota</taxon>
        <taxon>Viridiplantae</taxon>
        <taxon>Streptophyta</taxon>
        <taxon>Embryophyta</taxon>
        <taxon>Tracheophyta</taxon>
        <taxon>Spermatophyta</taxon>
        <taxon>Magnoliopsida</taxon>
        <taxon>Liliopsida</taxon>
        <taxon>Araceae</taxon>
        <taxon>Aroideae</taxon>
        <taxon>Colocasieae</taxon>
        <taxon>Colocasia</taxon>
    </lineage>
</organism>
<evidence type="ECO:0000259" key="2">
    <source>
        <dbReference type="Pfam" id="PF02234"/>
    </source>
</evidence>
<evidence type="ECO:0000256" key="1">
    <source>
        <dbReference type="SAM" id="MobiDB-lite"/>
    </source>
</evidence>
<dbReference type="PIRSF" id="PIRSF017811">
    <property type="entry name" value="CDK_inhib_pln"/>
    <property type="match status" value="1"/>
</dbReference>
<dbReference type="InterPro" id="IPR044275">
    <property type="entry name" value="KRP"/>
</dbReference>
<dbReference type="InterPro" id="IPR003175">
    <property type="entry name" value="CDI_dom"/>
</dbReference>
<evidence type="ECO:0000313" key="4">
    <source>
        <dbReference type="Proteomes" id="UP000652761"/>
    </source>
</evidence>
<dbReference type="GO" id="GO:0051726">
    <property type="term" value="P:regulation of cell cycle"/>
    <property type="evidence" value="ECO:0007669"/>
    <property type="project" value="InterPro"/>
</dbReference>
<reference evidence="3" key="1">
    <citation type="submission" date="2017-07" db="EMBL/GenBank/DDBJ databases">
        <title>Taro Niue Genome Assembly and Annotation.</title>
        <authorList>
            <person name="Atibalentja N."/>
            <person name="Keating K."/>
            <person name="Fields C.J."/>
        </authorList>
    </citation>
    <scope>NUCLEOTIDE SEQUENCE</scope>
    <source>
        <strain evidence="3">Niue_2</strain>
        <tissue evidence="3">Leaf</tissue>
    </source>
</reference>